<feature type="binding site" evidence="4">
    <location>
        <position position="176"/>
    </location>
    <ligand>
        <name>Mn(2+)</name>
        <dbReference type="ChEBI" id="CHEBI:29035"/>
        <label>1</label>
    </ligand>
</feature>
<keyword evidence="7" id="KW-1185">Reference proteome</keyword>
<dbReference type="InterPro" id="IPR023696">
    <property type="entry name" value="Ureohydrolase_dom_sf"/>
</dbReference>
<evidence type="ECO:0000313" key="7">
    <source>
        <dbReference type="Proteomes" id="UP000219439"/>
    </source>
</evidence>
<evidence type="ECO:0000256" key="2">
    <source>
        <dbReference type="ARBA" id="ARBA00022723"/>
    </source>
</evidence>
<accession>A0A285NBR1</accession>
<dbReference type="CDD" id="cd11592">
    <property type="entry name" value="Agmatinase_PAH"/>
    <property type="match status" value="1"/>
</dbReference>
<dbReference type="OrthoDB" id="9788689at2"/>
<dbReference type="PANTHER" id="PTHR11358">
    <property type="entry name" value="ARGINASE/AGMATINASE"/>
    <property type="match status" value="1"/>
</dbReference>
<name>A0A285NBR1_9HYPH</name>
<comment type="cofactor">
    <cofactor evidence="4">
        <name>Mn(2+)</name>
        <dbReference type="ChEBI" id="CHEBI:29035"/>
    </cofactor>
    <text evidence="4">Binds 2 manganese ions per subunit.</text>
</comment>
<sequence length="341" mass="37462">MIETQSEIAGNTNEDPIIHDEYGEADLAITRRSPYGTLAEATYAGILSFMRRQYSKDLDGADVAVFGVPFDISVSNRPGCRFGPRAIRQASSMLAWDRAWGWEFDPFERLAVVDYGDLQFDPGYPRQIADRLQEQIKEMVDREVATLMLGGDHFCTYPAIKAHAEKHGPMALIQFDAHSDTWRDNGKRLDHGTMFYHAAQEGVILPEKSAQIGIRTNNPESHGFNIFSADWVRENGVEATIKAVREAVGDHPAYVTFDIDGLDPAFAPGTGTPVVGGMHTGDVRAIIRGLQGLNIKAMDVVEVSPAYDVGEVTALAAATLALDLICLYASQFPDRKAKAML</sequence>
<dbReference type="PIRSF" id="PIRSF036979">
    <property type="entry name" value="Arginase"/>
    <property type="match status" value="1"/>
</dbReference>
<gene>
    <name evidence="6" type="ORF">SAMN06265368_0518</name>
</gene>
<dbReference type="InterPro" id="IPR006035">
    <property type="entry name" value="Ureohydrolase"/>
</dbReference>
<proteinExistence type="inferred from homology"/>
<dbReference type="RefSeq" id="WP_097151835.1">
    <property type="nucleotide sequence ID" value="NZ_OBEL01000001.1"/>
</dbReference>
<evidence type="ECO:0000256" key="5">
    <source>
        <dbReference type="RuleBase" id="RU003684"/>
    </source>
</evidence>
<dbReference type="PANTHER" id="PTHR11358:SF26">
    <property type="entry name" value="GUANIDINO ACID HYDROLASE, MITOCHONDRIAL"/>
    <property type="match status" value="1"/>
</dbReference>
<organism evidence="6 7">
    <name type="scientific">Cohaesibacter gelatinilyticus</name>
    <dbReference type="NCBI Taxonomy" id="372072"/>
    <lineage>
        <taxon>Bacteria</taxon>
        <taxon>Pseudomonadati</taxon>
        <taxon>Pseudomonadota</taxon>
        <taxon>Alphaproteobacteria</taxon>
        <taxon>Hyphomicrobiales</taxon>
        <taxon>Cohaesibacteraceae</taxon>
    </lineage>
</organism>
<evidence type="ECO:0000256" key="1">
    <source>
        <dbReference type="ARBA" id="ARBA00009227"/>
    </source>
</evidence>
<feature type="binding site" evidence="4">
    <location>
        <position position="180"/>
    </location>
    <ligand>
        <name>Mn(2+)</name>
        <dbReference type="ChEBI" id="CHEBI:29035"/>
        <label>1</label>
    </ligand>
</feature>
<comment type="similarity">
    <text evidence="1">Belongs to the arginase family. Agmatinase subfamily.</text>
</comment>
<dbReference type="SUPFAM" id="SSF52768">
    <property type="entry name" value="Arginase/deacetylase"/>
    <property type="match status" value="1"/>
</dbReference>
<dbReference type="NCBIfam" id="NF002564">
    <property type="entry name" value="PRK02190.1"/>
    <property type="match status" value="1"/>
</dbReference>
<dbReference type="InterPro" id="IPR020855">
    <property type="entry name" value="Ureohydrolase_Mn_BS"/>
</dbReference>
<keyword evidence="4" id="KW-0464">Manganese</keyword>
<feature type="binding site" evidence="4">
    <location>
        <position position="258"/>
    </location>
    <ligand>
        <name>Mn(2+)</name>
        <dbReference type="ChEBI" id="CHEBI:29035"/>
        <label>1</label>
    </ligand>
</feature>
<feature type="binding site" evidence="4">
    <location>
        <position position="178"/>
    </location>
    <ligand>
        <name>Mn(2+)</name>
        <dbReference type="ChEBI" id="CHEBI:29035"/>
        <label>1</label>
    </ligand>
</feature>
<keyword evidence="3 5" id="KW-0378">Hydrolase</keyword>
<feature type="binding site" evidence="4">
    <location>
        <position position="153"/>
    </location>
    <ligand>
        <name>Mn(2+)</name>
        <dbReference type="ChEBI" id="CHEBI:29035"/>
        <label>1</label>
    </ligand>
</feature>
<dbReference type="InterPro" id="IPR005925">
    <property type="entry name" value="Agmatinase-rel"/>
</dbReference>
<dbReference type="GO" id="GO:0046872">
    <property type="term" value="F:metal ion binding"/>
    <property type="evidence" value="ECO:0007669"/>
    <property type="project" value="UniProtKB-KW"/>
</dbReference>
<dbReference type="AlphaFoldDB" id="A0A285NBR1"/>
<protein>
    <submittedName>
        <fullName evidence="6">Agmatinase</fullName>
    </submittedName>
</protein>
<dbReference type="Pfam" id="PF00491">
    <property type="entry name" value="Arginase"/>
    <property type="match status" value="1"/>
</dbReference>
<dbReference type="GO" id="GO:0033389">
    <property type="term" value="P:putrescine biosynthetic process from arginine, via agmatine"/>
    <property type="evidence" value="ECO:0007669"/>
    <property type="project" value="TreeGrafter"/>
</dbReference>
<reference evidence="6 7" key="1">
    <citation type="submission" date="2017-09" db="EMBL/GenBank/DDBJ databases">
        <authorList>
            <person name="Ehlers B."/>
            <person name="Leendertz F.H."/>
        </authorList>
    </citation>
    <scope>NUCLEOTIDE SEQUENCE [LARGE SCALE GENOMIC DNA]</scope>
    <source>
        <strain evidence="6 7">DSM 18289</strain>
    </source>
</reference>
<dbReference type="PROSITE" id="PS01053">
    <property type="entry name" value="ARGINASE_1"/>
    <property type="match status" value="1"/>
</dbReference>
<dbReference type="Gene3D" id="3.40.800.10">
    <property type="entry name" value="Ureohydrolase domain"/>
    <property type="match status" value="1"/>
</dbReference>
<evidence type="ECO:0000313" key="6">
    <source>
        <dbReference type="EMBL" id="SNZ06728.1"/>
    </source>
</evidence>
<evidence type="ECO:0000256" key="3">
    <source>
        <dbReference type="ARBA" id="ARBA00022801"/>
    </source>
</evidence>
<dbReference type="GO" id="GO:0008783">
    <property type="term" value="F:agmatinase activity"/>
    <property type="evidence" value="ECO:0007669"/>
    <property type="project" value="TreeGrafter"/>
</dbReference>
<keyword evidence="2 4" id="KW-0479">Metal-binding</keyword>
<dbReference type="PROSITE" id="PS51409">
    <property type="entry name" value="ARGINASE_2"/>
    <property type="match status" value="1"/>
</dbReference>
<dbReference type="NCBIfam" id="TIGR01230">
    <property type="entry name" value="agmatinase"/>
    <property type="match status" value="1"/>
</dbReference>
<dbReference type="Proteomes" id="UP000219439">
    <property type="component" value="Unassembled WGS sequence"/>
</dbReference>
<evidence type="ECO:0000256" key="4">
    <source>
        <dbReference type="PIRSR" id="PIRSR036979-1"/>
    </source>
</evidence>
<dbReference type="EMBL" id="OBEL01000001">
    <property type="protein sequence ID" value="SNZ06728.1"/>
    <property type="molecule type" value="Genomic_DNA"/>
</dbReference>
<feature type="binding site" evidence="4">
    <location>
        <position position="260"/>
    </location>
    <ligand>
        <name>Mn(2+)</name>
        <dbReference type="ChEBI" id="CHEBI:29035"/>
        <label>1</label>
    </ligand>
</feature>